<dbReference type="Pfam" id="PF00535">
    <property type="entry name" value="Glycos_transf_2"/>
    <property type="match status" value="1"/>
</dbReference>
<name>A0A2K8UBH6_9GAMM</name>
<gene>
    <name evidence="3" type="ORF">THSYN_19400</name>
</gene>
<dbReference type="PANTHER" id="PTHR22916:SF3">
    <property type="entry name" value="UDP-GLCNAC:BETAGAL BETA-1,3-N-ACETYLGLUCOSAMINYLTRANSFERASE-LIKE PROTEIN 1"/>
    <property type="match status" value="1"/>
</dbReference>
<dbReference type="EMBL" id="CP020370">
    <property type="protein sequence ID" value="AUB82895.1"/>
    <property type="molecule type" value="Genomic_DNA"/>
</dbReference>
<dbReference type="GO" id="GO:0016758">
    <property type="term" value="F:hexosyltransferase activity"/>
    <property type="evidence" value="ECO:0007669"/>
    <property type="project" value="UniProtKB-ARBA"/>
</dbReference>
<organism evidence="3 4">
    <name type="scientific">Candidatus Thiodictyon syntrophicum</name>
    <dbReference type="NCBI Taxonomy" id="1166950"/>
    <lineage>
        <taxon>Bacteria</taxon>
        <taxon>Pseudomonadati</taxon>
        <taxon>Pseudomonadota</taxon>
        <taxon>Gammaproteobacteria</taxon>
        <taxon>Chromatiales</taxon>
        <taxon>Chromatiaceae</taxon>
        <taxon>Thiodictyon</taxon>
    </lineage>
</organism>
<accession>A0A2K8UBH6</accession>
<dbReference type="SUPFAM" id="SSF53448">
    <property type="entry name" value="Nucleotide-diphospho-sugar transferases"/>
    <property type="match status" value="1"/>
</dbReference>
<evidence type="ECO:0000313" key="4">
    <source>
        <dbReference type="Proteomes" id="UP000232638"/>
    </source>
</evidence>
<protein>
    <recommendedName>
        <fullName evidence="2">Glycosyltransferase 2-like domain-containing protein</fullName>
    </recommendedName>
</protein>
<dbReference type="PANTHER" id="PTHR22916">
    <property type="entry name" value="GLYCOSYLTRANSFERASE"/>
    <property type="match status" value="1"/>
</dbReference>
<dbReference type="Gene3D" id="3.90.550.10">
    <property type="entry name" value="Spore Coat Polysaccharide Biosynthesis Protein SpsA, Chain A"/>
    <property type="match status" value="1"/>
</dbReference>
<feature type="compositionally biased region" description="Basic and acidic residues" evidence="1">
    <location>
        <begin position="69"/>
        <end position="83"/>
    </location>
</feature>
<keyword evidence="4" id="KW-1185">Reference proteome</keyword>
<reference evidence="3 4" key="1">
    <citation type="submission" date="2017-03" db="EMBL/GenBank/DDBJ databases">
        <title>Complete genome sequence of Candidatus 'Thiodictyon syntrophicum' sp. nov. strain Cad16T, a photolithoautotroph purple sulfur bacterium isolated from an alpine meromictic lake.</title>
        <authorList>
            <person name="Luedin S.M."/>
            <person name="Pothier J.F."/>
            <person name="Danza F."/>
            <person name="Storelli N."/>
            <person name="Wittwer M."/>
            <person name="Tonolla M."/>
        </authorList>
    </citation>
    <scope>NUCLEOTIDE SEQUENCE [LARGE SCALE GENOMIC DNA]</scope>
    <source>
        <strain evidence="3 4">Cad16T</strain>
    </source>
</reference>
<dbReference type="CDD" id="cd00761">
    <property type="entry name" value="Glyco_tranf_GTA_type"/>
    <property type="match status" value="1"/>
</dbReference>
<dbReference type="InterPro" id="IPR001173">
    <property type="entry name" value="Glyco_trans_2-like"/>
</dbReference>
<evidence type="ECO:0000313" key="3">
    <source>
        <dbReference type="EMBL" id="AUB82895.1"/>
    </source>
</evidence>
<feature type="domain" description="Glycosyltransferase 2-like" evidence="2">
    <location>
        <begin position="125"/>
        <end position="248"/>
    </location>
</feature>
<sequence length="377" mass="43073">MPLPGGRVRIPSSCDVIAPRAPAIRNQDHDRRPTRPSSTAASASGGCAAGGRWSPDSRQFAAPLPPQTTEDRRSPGMSHLERDTVRTIAQRVAGRVRTWVATQEFWLTSPKKYTSTRRRNSPCCTIVIAHKNAPEFVKACLQSIATHTIQTTYEIIVADDCSAAPAFSELLAIRQPYLRLYRFRTPHGHSFVLEWLYRKARSPYVLILDQDTLLLSNRWETLLDEFQRDLRLTLIGMRDQHINRHSPRMVHPSFLLINKTRCSARLQPPFFVGERPGYEGYEIGQQEPYHALSCKALLQDPHSIGYLDTHPTQYGLGCVGYYRDVRDAVVYHQWYSGRLYTLNDDDVIDGHPARSFRQGINKFWQDYYAGQLDMSTR</sequence>
<evidence type="ECO:0000256" key="1">
    <source>
        <dbReference type="SAM" id="MobiDB-lite"/>
    </source>
</evidence>
<proteinExistence type="predicted"/>
<dbReference type="Proteomes" id="UP000232638">
    <property type="component" value="Chromosome"/>
</dbReference>
<dbReference type="KEGG" id="tsy:THSYN_19400"/>
<feature type="compositionally biased region" description="Low complexity" evidence="1">
    <location>
        <begin position="35"/>
        <end position="52"/>
    </location>
</feature>
<dbReference type="AlphaFoldDB" id="A0A2K8UBH6"/>
<evidence type="ECO:0000259" key="2">
    <source>
        <dbReference type="Pfam" id="PF00535"/>
    </source>
</evidence>
<dbReference type="InterPro" id="IPR029044">
    <property type="entry name" value="Nucleotide-diphossugar_trans"/>
</dbReference>
<feature type="region of interest" description="Disordered" evidence="1">
    <location>
        <begin position="1"/>
        <end position="83"/>
    </location>
</feature>